<sequence>MYRSDDISNLFRKLGESAESYREIEPELDYVEEPPLAAACVSAALAVAAPAVAAQPATADTNAPAPAPGAPLASRPRTLSDLLAEATRRRESLQSPEFAPQQHGKGSPRVITLVSGKGGVGRSTLVAALACALQNEKGRTLALDLDPQNALCLHLGGDAEQPGLIQGNSEGLSWDTLVQRGFAHSQYLPYGSASLEQQRALEQRLRDDPQWLARHLAQLGLDANDRVIIDTPAGASAYLDQALAVADLVLVVTLADAASYHALNHLERLLAPNHQREDAAPCHYLINQLDNSRAFSLDMAEVLQGHLGERLLGMVQLDHYLGESLAYARNPFAREPVTPGCRDLLGAAANLSEALRQTARQESTLS</sequence>
<protein>
    <submittedName>
        <fullName evidence="2">Cellulose synthase operon protein YhjQ</fullName>
    </submittedName>
</protein>
<reference evidence="2 3" key="1">
    <citation type="submission" date="2013-03" db="EMBL/GenBank/DDBJ databases">
        <authorList>
            <person name="Linke B."/>
        </authorList>
    </citation>
    <scope>NUCLEOTIDE SEQUENCE [LARGE SCALE GENOMIC DNA]</scope>
    <source>
        <strain evidence="2 3">B13</strain>
    </source>
</reference>
<dbReference type="OrthoDB" id="5288747at2"/>
<evidence type="ECO:0000256" key="1">
    <source>
        <dbReference type="SAM" id="MobiDB-lite"/>
    </source>
</evidence>
<dbReference type="Pfam" id="PF06564">
    <property type="entry name" value="CBP_BcsQ"/>
    <property type="match status" value="1"/>
</dbReference>
<organism evidence="2 3">
    <name type="scientific">Pseudomonas knackmussii (strain DSM 6978 / CCUG 54928 / LMG 23759 / B13)</name>
    <dbReference type="NCBI Taxonomy" id="1301098"/>
    <lineage>
        <taxon>Bacteria</taxon>
        <taxon>Pseudomonadati</taxon>
        <taxon>Pseudomonadota</taxon>
        <taxon>Gammaproteobacteria</taxon>
        <taxon>Pseudomonadales</taxon>
        <taxon>Pseudomonadaceae</taxon>
        <taxon>Pseudomonas</taxon>
    </lineage>
</organism>
<accession>A0A024HIR0</accession>
<dbReference type="KEGG" id="pkc:PKB_3045"/>
<dbReference type="STRING" id="1301098.PKB_3045"/>
<dbReference type="EMBL" id="HG322950">
    <property type="protein sequence ID" value="CDF84392.1"/>
    <property type="molecule type" value="Genomic_DNA"/>
</dbReference>
<dbReference type="SUPFAM" id="SSF52540">
    <property type="entry name" value="P-loop containing nucleoside triphosphate hydrolases"/>
    <property type="match status" value="1"/>
</dbReference>
<dbReference type="HOGENOM" id="CLU_729297_0_0_6"/>
<dbReference type="PANTHER" id="PTHR13696:SF99">
    <property type="entry name" value="COBYRINIC ACID AC-DIAMIDE SYNTHASE"/>
    <property type="match status" value="1"/>
</dbReference>
<dbReference type="InterPro" id="IPR027417">
    <property type="entry name" value="P-loop_NTPase"/>
</dbReference>
<feature type="region of interest" description="Disordered" evidence="1">
    <location>
        <begin position="87"/>
        <end position="108"/>
    </location>
</feature>
<dbReference type="InterPro" id="IPR050678">
    <property type="entry name" value="DNA_Partitioning_ATPase"/>
</dbReference>
<dbReference type="CDD" id="cd02042">
    <property type="entry name" value="ParAB_family"/>
    <property type="match status" value="1"/>
</dbReference>
<dbReference type="Gene3D" id="3.40.50.300">
    <property type="entry name" value="P-loop containing nucleotide triphosphate hydrolases"/>
    <property type="match status" value="1"/>
</dbReference>
<evidence type="ECO:0000313" key="2">
    <source>
        <dbReference type="EMBL" id="CDF84392.1"/>
    </source>
</evidence>
<evidence type="ECO:0000313" key="3">
    <source>
        <dbReference type="Proteomes" id="UP000025241"/>
    </source>
</evidence>
<dbReference type="PATRIC" id="fig|1301098.3.peg.3073"/>
<name>A0A024HIR0_PSEKB</name>
<dbReference type="RefSeq" id="WP_043252911.1">
    <property type="nucleotide sequence ID" value="NZ_HG322950.1"/>
</dbReference>
<keyword evidence="3" id="KW-1185">Reference proteome</keyword>
<reference evidence="2 3" key="2">
    <citation type="submission" date="2014-05" db="EMBL/GenBank/DDBJ databases">
        <title>Genome sequence of the 3-chlorobenzoate degrading bacterium Pseudomonas knackmussii B13 shows multiple evidence for horizontal gene transfer.</title>
        <authorList>
            <person name="Miyazaki R."/>
            <person name="Bertelli C."/>
            <person name="Falquet L."/>
            <person name="Robinson-Rechavi M."/>
            <person name="Gharib W."/>
            <person name="Roy S."/>
            <person name="Van der Meer J.R."/>
        </authorList>
    </citation>
    <scope>NUCLEOTIDE SEQUENCE [LARGE SCALE GENOMIC DNA]</scope>
    <source>
        <strain evidence="2 3">B13</strain>
    </source>
</reference>
<proteinExistence type="predicted"/>
<dbReference type="AlphaFoldDB" id="A0A024HIR0"/>
<dbReference type="Proteomes" id="UP000025241">
    <property type="component" value="Chromosome I"/>
</dbReference>
<dbReference type="eggNOG" id="COG1192">
    <property type="taxonomic scope" value="Bacteria"/>
</dbReference>
<gene>
    <name evidence="2" type="ORF">PKB_3045</name>
</gene>
<dbReference type="PANTHER" id="PTHR13696">
    <property type="entry name" value="P-LOOP CONTAINING NUCLEOSIDE TRIPHOSPHATE HYDROLASE"/>
    <property type="match status" value="1"/>
</dbReference>
<dbReference type="InterPro" id="IPR017746">
    <property type="entry name" value="Cellulose_synthase_operon_BcsQ"/>
</dbReference>
<dbReference type="NCBIfam" id="TIGR03371">
    <property type="entry name" value="cellulose_yhjQ"/>
    <property type="match status" value="1"/>
</dbReference>